<dbReference type="GO" id="GO:1990234">
    <property type="term" value="C:transferase complex"/>
    <property type="evidence" value="ECO:0007669"/>
    <property type="project" value="UniProtKB-ARBA"/>
</dbReference>
<dbReference type="PROSITE" id="PS00678">
    <property type="entry name" value="WD_REPEATS_1"/>
    <property type="match status" value="3"/>
</dbReference>
<feature type="domain" description="DH" evidence="4">
    <location>
        <begin position="558"/>
        <end position="738"/>
    </location>
</feature>
<feature type="repeat" description="WD" evidence="3">
    <location>
        <begin position="2"/>
        <end position="43"/>
    </location>
</feature>
<dbReference type="Gene3D" id="1.10.510.10">
    <property type="entry name" value="Transferase(Phosphotransferase) domain 1"/>
    <property type="match status" value="1"/>
</dbReference>
<evidence type="ECO:0000313" key="7">
    <source>
        <dbReference type="Proteomes" id="UP000663827"/>
    </source>
</evidence>
<dbReference type="GO" id="GO:0005085">
    <property type="term" value="F:guanyl-nucleotide exchange factor activity"/>
    <property type="evidence" value="ECO:0007669"/>
    <property type="project" value="InterPro"/>
</dbReference>
<dbReference type="InterPro" id="IPR001680">
    <property type="entry name" value="WD40_rpt"/>
</dbReference>
<dbReference type="InterPro" id="IPR000219">
    <property type="entry name" value="DH_dom"/>
</dbReference>
<evidence type="ECO:0000313" key="6">
    <source>
        <dbReference type="EMBL" id="CAE7058716.1"/>
    </source>
</evidence>
<dbReference type="PANTHER" id="PTHR22847">
    <property type="entry name" value="WD40 REPEAT PROTEIN"/>
    <property type="match status" value="1"/>
</dbReference>
<dbReference type="Proteomes" id="UP000663827">
    <property type="component" value="Unassembled WGS sequence"/>
</dbReference>
<dbReference type="PROSITE" id="PS50010">
    <property type="entry name" value="DH_2"/>
    <property type="match status" value="1"/>
</dbReference>
<feature type="repeat" description="WD" evidence="3">
    <location>
        <begin position="45"/>
        <end position="86"/>
    </location>
</feature>
<evidence type="ECO:0000259" key="5">
    <source>
        <dbReference type="PROSITE" id="PS50011"/>
    </source>
</evidence>
<dbReference type="InterPro" id="IPR035899">
    <property type="entry name" value="DBL_dom_sf"/>
</dbReference>
<dbReference type="GO" id="GO:0005524">
    <property type="term" value="F:ATP binding"/>
    <property type="evidence" value="ECO:0007669"/>
    <property type="project" value="InterPro"/>
</dbReference>
<feature type="domain" description="Protein kinase" evidence="5">
    <location>
        <begin position="261"/>
        <end position="534"/>
    </location>
</feature>
<dbReference type="InterPro" id="IPR019775">
    <property type="entry name" value="WD40_repeat_CS"/>
</dbReference>
<dbReference type="PROSITE" id="PS50082">
    <property type="entry name" value="WD_REPEATS_2"/>
    <property type="match status" value="4"/>
</dbReference>
<organism evidence="6 7">
    <name type="scientific">Rhizoctonia solani</name>
    <dbReference type="NCBI Taxonomy" id="456999"/>
    <lineage>
        <taxon>Eukaryota</taxon>
        <taxon>Fungi</taxon>
        <taxon>Dikarya</taxon>
        <taxon>Basidiomycota</taxon>
        <taxon>Agaricomycotina</taxon>
        <taxon>Agaricomycetes</taxon>
        <taxon>Cantharellales</taxon>
        <taxon>Ceratobasidiaceae</taxon>
        <taxon>Rhizoctonia</taxon>
    </lineage>
</organism>
<dbReference type="GO" id="GO:0004672">
    <property type="term" value="F:protein kinase activity"/>
    <property type="evidence" value="ECO:0007669"/>
    <property type="project" value="InterPro"/>
</dbReference>
<name>A0A8H3HUN6_9AGAM</name>
<dbReference type="InterPro" id="IPR001245">
    <property type="entry name" value="Ser-Thr/Tyr_kinase_cat_dom"/>
</dbReference>
<dbReference type="SUPFAM" id="SSF50978">
    <property type="entry name" value="WD40 repeat-like"/>
    <property type="match status" value="1"/>
</dbReference>
<evidence type="ECO:0000256" key="2">
    <source>
        <dbReference type="ARBA" id="ARBA00022737"/>
    </source>
</evidence>
<evidence type="ECO:0000256" key="1">
    <source>
        <dbReference type="ARBA" id="ARBA00022574"/>
    </source>
</evidence>
<dbReference type="InterPro" id="IPR000719">
    <property type="entry name" value="Prot_kinase_dom"/>
</dbReference>
<comment type="caution">
    <text evidence="6">The sequence shown here is derived from an EMBL/GenBank/DDBJ whole genome shotgun (WGS) entry which is preliminary data.</text>
</comment>
<dbReference type="SMART" id="SM00220">
    <property type="entry name" value="S_TKc"/>
    <property type="match status" value="1"/>
</dbReference>
<gene>
    <name evidence="6" type="ORF">RDB_LOCUS6382</name>
</gene>
<reference evidence="6" key="1">
    <citation type="submission" date="2021-01" db="EMBL/GenBank/DDBJ databases">
        <authorList>
            <person name="Kaushik A."/>
        </authorList>
    </citation>
    <scope>NUCLEOTIDE SEQUENCE</scope>
    <source>
        <strain evidence="6">AG5</strain>
    </source>
</reference>
<keyword evidence="2" id="KW-0677">Repeat</keyword>
<dbReference type="EMBL" id="CAJNJQ010000136">
    <property type="protein sequence ID" value="CAE7058716.1"/>
    <property type="molecule type" value="Genomic_DNA"/>
</dbReference>
<dbReference type="PROSITE" id="PS00108">
    <property type="entry name" value="PROTEIN_KINASE_ST"/>
    <property type="match status" value="1"/>
</dbReference>
<feature type="repeat" description="WD" evidence="3">
    <location>
        <begin position="88"/>
        <end position="129"/>
    </location>
</feature>
<keyword evidence="1 3" id="KW-0853">WD repeat</keyword>
<dbReference type="PROSITE" id="PS50011">
    <property type="entry name" value="PROTEIN_KINASE_DOM"/>
    <property type="match status" value="1"/>
</dbReference>
<dbReference type="AlphaFoldDB" id="A0A8H3HUN6"/>
<dbReference type="Pfam" id="PF07714">
    <property type="entry name" value="PK_Tyr_Ser-Thr"/>
    <property type="match status" value="1"/>
</dbReference>
<dbReference type="InterPro" id="IPR011009">
    <property type="entry name" value="Kinase-like_dom_sf"/>
</dbReference>
<sequence length="957" mass="106517">PLEGHTDWVWSVAFSSEGTRIISGSNDRTVRIWNAQTGVMIGQPLIGHSDTILSVTFSPDGTRIISGSRDKTIRVWDAHTGKTVIGPLEGHLDWVWSVSVSPDGTRIASGSQDFTVRVWDAETGNTIAEPFEGHYSPVFSVAFSLDGTRIVSGAQNGTTYIRDAYNGSILLSLFGESNGAIRSVNFSPDGKRIVYGCGNGIAMIQTMVEQQPVETDVEAEVPTPPGALPVSMANYMSNKDVFGQLIEHGCIDMTSTIDPNGYSASSIYGSGFGDVWKGRLTDGTEVSVKTWRFNYMSQEDPNRLKRTMKEVYNWTKVKHENVQELLGVVMFQGRVGLVSPWMPYGNLREYILEHPEVNRYVLCIQVATGLSHLHKEGMVHGDLKASNILVSKDGILKLGGFDYSILNDSTLAFSSTTDLGGGALRWMAPELLLSKDPDEEPDQPVRRDKRTDVYALGMTFLEIITGQVPYTELKNDYSVFGALQNKQRPTRPHELLADNPKEGTVWRLLLWCWDYEPAARPRAEDVLMMVSSFISCSRSRSTTATNSDLIAWPPPPNERTLWAMEILDSEDKFLGLLKRLVNVYLLKLPPVLSTSGAALLARNSATLLELHTRLASDFKTNKYSRSGLCQVLTSYASELTSLYQEFSAGHVQAKSLLNRHRLKDPKIWAQWERERAAESGPETDGSRSRSFEDLLIAPIQRVCRYHMLAVRLRDGTNEPQVAGTIAAMQAILVSISEIIRTHADDERAKVVLERMDPVPGLSPSFLASLGPCRLISTLDVVYYQVGKSQGTSKKPPKATHLAAFLWPGYLVLCKTHTRRNRYEPKRWFPLRVVHTHPKEITEIEEADSEHSRTVIRSGVSDSSSVTVSFSKRNLPRGSGRQLEPKVISVSKAPSIQLRPEKHPIPTYGLGHVRVEPSEQVFAYGIRVSFSRHVFELGASCREERDIWARAIADARVE</sequence>
<feature type="non-terminal residue" evidence="6">
    <location>
        <position position="1"/>
    </location>
</feature>
<dbReference type="PROSITE" id="PS50294">
    <property type="entry name" value="WD_REPEATS_REGION"/>
    <property type="match status" value="3"/>
</dbReference>
<dbReference type="GO" id="GO:0005634">
    <property type="term" value="C:nucleus"/>
    <property type="evidence" value="ECO:0007669"/>
    <property type="project" value="TreeGrafter"/>
</dbReference>
<dbReference type="InterPro" id="IPR036322">
    <property type="entry name" value="WD40_repeat_dom_sf"/>
</dbReference>
<proteinExistence type="predicted"/>
<dbReference type="InterPro" id="IPR015943">
    <property type="entry name" value="WD40/YVTN_repeat-like_dom_sf"/>
</dbReference>
<dbReference type="SMART" id="SM00320">
    <property type="entry name" value="WD40"/>
    <property type="match status" value="5"/>
</dbReference>
<dbReference type="PANTHER" id="PTHR22847:SF637">
    <property type="entry name" value="WD REPEAT DOMAIN 5B"/>
    <property type="match status" value="1"/>
</dbReference>
<dbReference type="Gene3D" id="1.20.900.10">
    <property type="entry name" value="Dbl homology (DH) domain"/>
    <property type="match status" value="1"/>
</dbReference>
<evidence type="ECO:0000259" key="4">
    <source>
        <dbReference type="PROSITE" id="PS50010"/>
    </source>
</evidence>
<dbReference type="InterPro" id="IPR008271">
    <property type="entry name" value="Ser/Thr_kinase_AS"/>
</dbReference>
<dbReference type="SUPFAM" id="SSF48065">
    <property type="entry name" value="DBL homology domain (DH-domain)"/>
    <property type="match status" value="1"/>
</dbReference>
<dbReference type="SUPFAM" id="SSF56112">
    <property type="entry name" value="Protein kinase-like (PK-like)"/>
    <property type="match status" value="1"/>
</dbReference>
<dbReference type="Pfam" id="PF00400">
    <property type="entry name" value="WD40"/>
    <property type="match status" value="4"/>
</dbReference>
<dbReference type="Gene3D" id="2.130.10.10">
    <property type="entry name" value="YVTN repeat-like/Quinoprotein amine dehydrogenase"/>
    <property type="match status" value="1"/>
</dbReference>
<evidence type="ECO:0000256" key="3">
    <source>
        <dbReference type="PROSITE-ProRule" id="PRU00221"/>
    </source>
</evidence>
<dbReference type="Pfam" id="PF00621">
    <property type="entry name" value="RhoGEF"/>
    <property type="match status" value="1"/>
</dbReference>
<dbReference type="SMART" id="SM00325">
    <property type="entry name" value="RhoGEF"/>
    <property type="match status" value="1"/>
</dbReference>
<dbReference type="CDD" id="cd00200">
    <property type="entry name" value="WD40"/>
    <property type="match status" value="1"/>
</dbReference>
<protein>
    <submittedName>
        <fullName evidence="6">Uncharacterized protein</fullName>
    </submittedName>
</protein>
<dbReference type="PRINTS" id="PR00320">
    <property type="entry name" value="GPROTEINBRPT"/>
</dbReference>
<feature type="repeat" description="WD" evidence="3">
    <location>
        <begin position="131"/>
        <end position="172"/>
    </location>
</feature>
<accession>A0A8H3HUN6</accession>
<dbReference type="InterPro" id="IPR020472">
    <property type="entry name" value="WD40_PAC1"/>
</dbReference>